<protein>
    <submittedName>
        <fullName evidence="2">ASC-1-like (ASCH) protein</fullName>
    </submittedName>
</protein>
<organism evidence="2 3">
    <name type="scientific">Paenibacillus hunanensis</name>
    <dbReference type="NCBI Taxonomy" id="539262"/>
    <lineage>
        <taxon>Bacteria</taxon>
        <taxon>Bacillati</taxon>
        <taxon>Bacillota</taxon>
        <taxon>Bacilli</taxon>
        <taxon>Bacillales</taxon>
        <taxon>Paenibacillaceae</taxon>
        <taxon>Paenibacillus</taxon>
    </lineage>
</organism>
<evidence type="ECO:0000313" key="3">
    <source>
        <dbReference type="Proteomes" id="UP001185028"/>
    </source>
</evidence>
<comment type="caution">
    <text evidence="2">The sequence shown here is derived from an EMBL/GenBank/DDBJ whole genome shotgun (WGS) entry which is preliminary data.</text>
</comment>
<sequence length="91" mass="10416">MGNDIHRLKLVQPYFDEVVSGAKTFEVRVNDRDYKVGDVLDLLEYDPETTWLTDRSIRVRVTYILDNPRYVLPGMVIMAIELEGGATDAPE</sequence>
<dbReference type="Proteomes" id="UP001185028">
    <property type="component" value="Unassembled WGS sequence"/>
</dbReference>
<accession>A0ABU1IVG8</accession>
<dbReference type="Pfam" id="PF12961">
    <property type="entry name" value="DUF3850"/>
    <property type="match status" value="1"/>
</dbReference>
<keyword evidence="3" id="KW-1185">Reference proteome</keyword>
<evidence type="ECO:0000259" key="1">
    <source>
        <dbReference type="Pfam" id="PF12961"/>
    </source>
</evidence>
<evidence type="ECO:0000313" key="2">
    <source>
        <dbReference type="EMBL" id="MDR6243169.1"/>
    </source>
</evidence>
<reference evidence="2 3" key="1">
    <citation type="submission" date="2023-07" db="EMBL/GenBank/DDBJ databases">
        <title>Genomic Encyclopedia of Type Strains, Phase IV (KMG-IV): sequencing the most valuable type-strain genomes for metagenomic binning, comparative biology and taxonomic classification.</title>
        <authorList>
            <person name="Goeker M."/>
        </authorList>
    </citation>
    <scope>NUCLEOTIDE SEQUENCE [LARGE SCALE GENOMIC DNA]</scope>
    <source>
        <strain evidence="2 3">DSM 22170</strain>
    </source>
</reference>
<dbReference type="InterPro" id="IPR015947">
    <property type="entry name" value="PUA-like_sf"/>
</dbReference>
<dbReference type="EMBL" id="JAVDQH010000003">
    <property type="protein sequence ID" value="MDR6243169.1"/>
    <property type="molecule type" value="Genomic_DNA"/>
</dbReference>
<dbReference type="InterPro" id="IPR039440">
    <property type="entry name" value="DUF3850"/>
</dbReference>
<name>A0ABU1IVG8_9BACL</name>
<dbReference type="Gene3D" id="2.30.130.30">
    <property type="entry name" value="Hypothetical protein"/>
    <property type="match status" value="1"/>
</dbReference>
<dbReference type="RefSeq" id="WP_188775334.1">
    <property type="nucleotide sequence ID" value="NZ_BMMB01000004.1"/>
</dbReference>
<dbReference type="SUPFAM" id="SSF88697">
    <property type="entry name" value="PUA domain-like"/>
    <property type="match status" value="1"/>
</dbReference>
<feature type="domain" description="DUF3850" evidence="1">
    <location>
        <begin position="5"/>
        <end position="79"/>
    </location>
</feature>
<proteinExistence type="predicted"/>
<gene>
    <name evidence="2" type="ORF">JOC58_001054</name>
</gene>